<name>A0A926IH48_9FIRM</name>
<dbReference type="InterPro" id="IPR010982">
    <property type="entry name" value="Lambda_DNA-bd_dom_sf"/>
</dbReference>
<dbReference type="GO" id="GO:0000976">
    <property type="term" value="F:transcription cis-regulatory region binding"/>
    <property type="evidence" value="ECO:0007669"/>
    <property type="project" value="TreeGrafter"/>
</dbReference>
<dbReference type="Gene3D" id="1.10.260.40">
    <property type="entry name" value="lambda repressor-like DNA-binding domains"/>
    <property type="match status" value="1"/>
</dbReference>
<dbReference type="CDD" id="cd06267">
    <property type="entry name" value="PBP1_LacI_sugar_binding-like"/>
    <property type="match status" value="1"/>
</dbReference>
<evidence type="ECO:0000256" key="2">
    <source>
        <dbReference type="ARBA" id="ARBA00023015"/>
    </source>
</evidence>
<dbReference type="InterPro" id="IPR028082">
    <property type="entry name" value="Peripla_BP_I"/>
</dbReference>
<dbReference type="PROSITE" id="PS00356">
    <property type="entry name" value="HTH_LACI_1"/>
    <property type="match status" value="1"/>
</dbReference>
<dbReference type="PROSITE" id="PS50932">
    <property type="entry name" value="HTH_LACI_2"/>
    <property type="match status" value="1"/>
</dbReference>
<accession>A0A926IH48</accession>
<dbReference type="Pfam" id="PF00532">
    <property type="entry name" value="Peripla_BP_1"/>
    <property type="match status" value="1"/>
</dbReference>
<dbReference type="GO" id="GO:0003700">
    <property type="term" value="F:DNA-binding transcription factor activity"/>
    <property type="evidence" value="ECO:0007669"/>
    <property type="project" value="TreeGrafter"/>
</dbReference>
<proteinExistence type="predicted"/>
<comment type="caution">
    <text evidence="6">The sequence shown here is derived from an EMBL/GenBank/DDBJ whole genome shotgun (WGS) entry which is preliminary data.</text>
</comment>
<dbReference type="PANTHER" id="PTHR30146:SF95">
    <property type="entry name" value="RIBOSE OPERON REPRESSOR"/>
    <property type="match status" value="1"/>
</dbReference>
<dbReference type="InterPro" id="IPR000843">
    <property type="entry name" value="HTH_LacI"/>
</dbReference>
<keyword evidence="4" id="KW-0804">Transcription</keyword>
<keyword evidence="7" id="KW-1185">Reference proteome</keyword>
<reference evidence="6" key="1">
    <citation type="submission" date="2020-08" db="EMBL/GenBank/DDBJ databases">
        <title>Genome public.</title>
        <authorList>
            <person name="Liu C."/>
            <person name="Sun Q."/>
        </authorList>
    </citation>
    <scope>NUCLEOTIDE SEQUENCE</scope>
    <source>
        <strain evidence="6">NSJ-64</strain>
    </source>
</reference>
<dbReference type="SUPFAM" id="SSF53822">
    <property type="entry name" value="Periplasmic binding protein-like I"/>
    <property type="match status" value="1"/>
</dbReference>
<dbReference type="AlphaFoldDB" id="A0A926IH48"/>
<evidence type="ECO:0000259" key="5">
    <source>
        <dbReference type="PROSITE" id="PS50932"/>
    </source>
</evidence>
<dbReference type="Pfam" id="PF00356">
    <property type="entry name" value="LacI"/>
    <property type="match status" value="1"/>
</dbReference>
<dbReference type="EMBL" id="JACRTD010000005">
    <property type="protein sequence ID" value="MBC8585539.1"/>
    <property type="molecule type" value="Genomic_DNA"/>
</dbReference>
<organism evidence="6 7">
    <name type="scientific">Youxingia wuxianensis</name>
    <dbReference type="NCBI Taxonomy" id="2763678"/>
    <lineage>
        <taxon>Bacteria</taxon>
        <taxon>Bacillati</taxon>
        <taxon>Bacillota</taxon>
        <taxon>Clostridia</taxon>
        <taxon>Eubacteriales</taxon>
        <taxon>Oscillospiraceae</taxon>
        <taxon>Youxingia</taxon>
    </lineage>
</organism>
<evidence type="ECO:0000313" key="7">
    <source>
        <dbReference type="Proteomes" id="UP000623678"/>
    </source>
</evidence>
<dbReference type="CDD" id="cd01392">
    <property type="entry name" value="HTH_LacI"/>
    <property type="match status" value="1"/>
</dbReference>
<dbReference type="Gene3D" id="3.40.50.2300">
    <property type="match status" value="2"/>
</dbReference>
<dbReference type="PANTHER" id="PTHR30146">
    <property type="entry name" value="LACI-RELATED TRANSCRIPTIONAL REPRESSOR"/>
    <property type="match status" value="1"/>
</dbReference>
<evidence type="ECO:0000256" key="4">
    <source>
        <dbReference type="ARBA" id="ARBA00023163"/>
    </source>
</evidence>
<keyword evidence="3 6" id="KW-0238">DNA-binding</keyword>
<evidence type="ECO:0000256" key="1">
    <source>
        <dbReference type="ARBA" id="ARBA00022491"/>
    </source>
</evidence>
<dbReference type="RefSeq" id="WP_262395326.1">
    <property type="nucleotide sequence ID" value="NZ_JACRTD010000005.1"/>
</dbReference>
<dbReference type="SUPFAM" id="SSF47413">
    <property type="entry name" value="lambda repressor-like DNA-binding domains"/>
    <property type="match status" value="1"/>
</dbReference>
<evidence type="ECO:0000313" key="6">
    <source>
        <dbReference type="EMBL" id="MBC8585539.1"/>
    </source>
</evidence>
<keyword evidence="1" id="KW-0678">Repressor</keyword>
<dbReference type="InterPro" id="IPR001761">
    <property type="entry name" value="Peripla_BP/Lac1_sug-bd_dom"/>
</dbReference>
<gene>
    <name evidence="6" type="ORF">H8705_08080</name>
</gene>
<protein>
    <submittedName>
        <fullName evidence="6">LacI family DNA-binding transcriptional regulator</fullName>
    </submittedName>
</protein>
<evidence type="ECO:0000256" key="3">
    <source>
        <dbReference type="ARBA" id="ARBA00023125"/>
    </source>
</evidence>
<sequence>MNIKEIAKLAGVSVATVSRVINNNPNVSSASKEKVLSVMAENNYTPNLFARGLNTKSINTVGILCPDIGDVNHARTVSSLEHSLRDRGYDVLLCCTGRQSKSTHEYLHLLSDKRVDAIFMVGCAGEEDPELSEYQKSGKRVPLIIVNGYLDLPGVYCVLCDERTAMCDMVKELFERGCRNMAFIEDSDTYSAYQKRQGFLDGIKLCGLAPNPKLHIRIDPFVQSELFCTKSIFSQLFEAGERIDAILAADDILAVGALQAMVQAGRSFPIIGFNNSEHAVCCTPALTSMDNRIDVQCNIAVETMLDILQGKDAIDKLVVSAKLEERETYRRE</sequence>
<dbReference type="SMART" id="SM00354">
    <property type="entry name" value="HTH_LACI"/>
    <property type="match status" value="1"/>
</dbReference>
<dbReference type="PRINTS" id="PR00036">
    <property type="entry name" value="HTHLACI"/>
</dbReference>
<dbReference type="Proteomes" id="UP000623678">
    <property type="component" value="Unassembled WGS sequence"/>
</dbReference>
<keyword evidence="2" id="KW-0805">Transcription regulation</keyword>
<feature type="domain" description="HTH lacI-type" evidence="5">
    <location>
        <begin position="1"/>
        <end position="55"/>
    </location>
</feature>